<keyword evidence="2" id="KW-0808">Transferase</keyword>
<protein>
    <submittedName>
        <fullName evidence="2">Glycosyltransferase family 25 protein</fullName>
    </submittedName>
</protein>
<reference evidence="2 3" key="1">
    <citation type="submission" date="2019-04" db="EMBL/GenBank/DDBJ databases">
        <title>Draft Whole-Genome sequence of the purple photosynthetic bacterium Rhodobacter capsulatus SP108 with an indigenous class A beta-lactamase.</title>
        <authorList>
            <person name="Robertson S."/>
            <person name="Meyer T.E."/>
            <person name="Kyndt J.A."/>
        </authorList>
    </citation>
    <scope>NUCLEOTIDE SEQUENCE [LARGE SCALE GENOMIC DNA]</scope>
    <source>
        <strain evidence="2 3">SP108</strain>
    </source>
</reference>
<evidence type="ECO:0000259" key="1">
    <source>
        <dbReference type="Pfam" id="PF01755"/>
    </source>
</evidence>
<gene>
    <name evidence="2" type="ORF">FBT96_05405</name>
</gene>
<dbReference type="Pfam" id="PF01755">
    <property type="entry name" value="Glyco_transf_25"/>
    <property type="match status" value="1"/>
</dbReference>
<organism evidence="2 3">
    <name type="scientific">Rhodobacter capsulatus</name>
    <name type="common">Rhodopseudomonas capsulata</name>
    <dbReference type="NCBI Taxonomy" id="1061"/>
    <lineage>
        <taxon>Bacteria</taxon>
        <taxon>Pseudomonadati</taxon>
        <taxon>Pseudomonadota</taxon>
        <taxon>Alphaproteobacteria</taxon>
        <taxon>Rhodobacterales</taxon>
        <taxon>Rhodobacter group</taxon>
        <taxon>Rhodobacter</taxon>
    </lineage>
</organism>
<dbReference type="OrthoDB" id="259382at2"/>
<accession>A0A4U1JVQ3</accession>
<dbReference type="CDD" id="cd06532">
    <property type="entry name" value="Glyco_transf_25"/>
    <property type="match status" value="1"/>
</dbReference>
<feature type="domain" description="Glycosyl transferase family 25" evidence="1">
    <location>
        <begin position="15"/>
        <end position="121"/>
    </location>
</feature>
<dbReference type="AlphaFoldDB" id="A0A4U1JVQ3"/>
<sequence>MERSGVTAPLPDLPVQVISLARATARQAQVAQEFARIGMRYTIYEGIDGAAREAELLGRTDLAAWHRNMGAPISAGHMGCYASHVELWRQIAQDGPEIVLICEDDVTFTADFRQALAAGLAMAERWDILRFSCIRAKGRLPQAQLGPFTLMAYWGPFTGNGCYLIKRAVAARLAARFYPIRRAHDHELNRFFDHDIRLMGLEPFTAPPRDRGESFITGTAMAGAKKFPKYKRLPHYRQKLANYARRLIWLARHGLLSFRASEG</sequence>
<dbReference type="InterPro" id="IPR002654">
    <property type="entry name" value="Glyco_trans_25"/>
</dbReference>
<proteinExistence type="predicted"/>
<evidence type="ECO:0000313" key="2">
    <source>
        <dbReference type="EMBL" id="TKD22753.1"/>
    </source>
</evidence>
<evidence type="ECO:0000313" key="3">
    <source>
        <dbReference type="Proteomes" id="UP000310597"/>
    </source>
</evidence>
<dbReference type="EMBL" id="SWJZ01000016">
    <property type="protein sequence ID" value="TKD22753.1"/>
    <property type="molecule type" value="Genomic_DNA"/>
</dbReference>
<dbReference type="GO" id="GO:0016740">
    <property type="term" value="F:transferase activity"/>
    <property type="evidence" value="ECO:0007669"/>
    <property type="project" value="UniProtKB-KW"/>
</dbReference>
<dbReference type="Proteomes" id="UP000310597">
    <property type="component" value="Unassembled WGS sequence"/>
</dbReference>
<name>A0A4U1JVQ3_RHOCA</name>
<comment type="caution">
    <text evidence="2">The sequence shown here is derived from an EMBL/GenBank/DDBJ whole genome shotgun (WGS) entry which is preliminary data.</text>
</comment>